<dbReference type="Proteomes" id="UP000051012">
    <property type="component" value="Unassembled WGS sequence"/>
</dbReference>
<dbReference type="EMBL" id="LJNI01000100">
    <property type="protein sequence ID" value="KPJ72080.1"/>
    <property type="molecule type" value="Genomic_DNA"/>
</dbReference>
<comment type="caution">
    <text evidence="2">The sequence shown here is derived from an EMBL/GenBank/DDBJ whole genome shotgun (WGS) entry which is preliminary data.</text>
</comment>
<feature type="domain" description="Rubrerythrin diiron-binding" evidence="1">
    <location>
        <begin position="7"/>
        <end position="142"/>
    </location>
</feature>
<accession>A0A0S7YBJ6</accession>
<proteinExistence type="predicted"/>
<sequence>MNNIDNLLLEAMNAEVKAKEFYTNASSRAQSQAGKKFFQELADFENHHYEKVKEIIDSRNKGAKFEPLKSRPELKEIKSEVKGEFEPNKDEIADVLTLGIRAEKEAQERYTAIANKLDDPEGKDIFQNLAEDERRHHDLLEAQYYHISNKGTIIWE</sequence>
<protein>
    <recommendedName>
        <fullName evidence="1">Rubrerythrin diiron-binding domain-containing protein</fullName>
    </recommendedName>
</protein>
<dbReference type="AlphaFoldDB" id="A0A0S7YBJ6"/>
<dbReference type="GO" id="GO:0016491">
    <property type="term" value="F:oxidoreductase activity"/>
    <property type="evidence" value="ECO:0007669"/>
    <property type="project" value="InterPro"/>
</dbReference>
<dbReference type="InterPro" id="IPR003251">
    <property type="entry name" value="Rr_diiron-bd_dom"/>
</dbReference>
<dbReference type="SUPFAM" id="SSF47240">
    <property type="entry name" value="Ferritin-like"/>
    <property type="match status" value="1"/>
</dbReference>
<evidence type="ECO:0000313" key="2">
    <source>
        <dbReference type="EMBL" id="KPJ72080.1"/>
    </source>
</evidence>
<organism evidence="2 3">
    <name type="scientific">candidate division TA06 bacterium DG_78</name>
    <dbReference type="NCBI Taxonomy" id="1703772"/>
    <lineage>
        <taxon>Bacteria</taxon>
        <taxon>Bacteria division TA06</taxon>
    </lineage>
</organism>
<reference evidence="2 3" key="1">
    <citation type="journal article" date="2015" name="Microbiome">
        <title>Genomic resolution of linkages in carbon, nitrogen, and sulfur cycling among widespread estuary sediment bacteria.</title>
        <authorList>
            <person name="Baker B.J."/>
            <person name="Lazar C.S."/>
            <person name="Teske A.P."/>
            <person name="Dick G.J."/>
        </authorList>
    </citation>
    <scope>NUCLEOTIDE SEQUENCE [LARGE SCALE GENOMIC DNA]</scope>
    <source>
        <strain evidence="2">DG_78</strain>
    </source>
</reference>
<gene>
    <name evidence="2" type="ORF">AMJ52_07530</name>
</gene>
<dbReference type="Pfam" id="PF02915">
    <property type="entry name" value="Rubrerythrin"/>
    <property type="match status" value="1"/>
</dbReference>
<dbReference type="InterPro" id="IPR012347">
    <property type="entry name" value="Ferritin-like"/>
</dbReference>
<dbReference type="CDD" id="cd01045">
    <property type="entry name" value="Ferritin_like_AB"/>
    <property type="match status" value="1"/>
</dbReference>
<dbReference type="PANTHER" id="PTHR33531:SF10">
    <property type="entry name" value="BLR7895 PROTEIN"/>
    <property type="match status" value="1"/>
</dbReference>
<dbReference type="GO" id="GO:0046872">
    <property type="term" value="F:metal ion binding"/>
    <property type="evidence" value="ECO:0007669"/>
    <property type="project" value="InterPro"/>
</dbReference>
<evidence type="ECO:0000313" key="3">
    <source>
        <dbReference type="Proteomes" id="UP000051012"/>
    </source>
</evidence>
<dbReference type="PANTHER" id="PTHR33531">
    <property type="entry name" value="RUBRERYTHRIN SUBFAMILY"/>
    <property type="match status" value="1"/>
</dbReference>
<dbReference type="Gene3D" id="1.20.1260.10">
    <property type="match status" value="1"/>
</dbReference>
<evidence type="ECO:0000259" key="1">
    <source>
        <dbReference type="Pfam" id="PF02915"/>
    </source>
</evidence>
<name>A0A0S7YBJ6_UNCT6</name>
<dbReference type="InterPro" id="IPR009078">
    <property type="entry name" value="Ferritin-like_SF"/>
</dbReference>